<evidence type="ECO:0000313" key="4">
    <source>
        <dbReference type="EMBL" id="KAL3527687.1"/>
    </source>
</evidence>
<protein>
    <submittedName>
        <fullName evidence="1">Uncharacterized protein</fullName>
    </submittedName>
</protein>
<dbReference type="EMBL" id="JBJUIK010000005">
    <property type="protein sequence ID" value="KAL3527676.1"/>
    <property type="molecule type" value="Genomic_DNA"/>
</dbReference>
<dbReference type="PANTHER" id="PTHR10775">
    <property type="entry name" value="OS08G0208400 PROTEIN"/>
    <property type="match status" value="1"/>
</dbReference>
<organism evidence="1 5">
    <name type="scientific">Cinchona calisaya</name>
    <dbReference type="NCBI Taxonomy" id="153742"/>
    <lineage>
        <taxon>Eukaryota</taxon>
        <taxon>Viridiplantae</taxon>
        <taxon>Streptophyta</taxon>
        <taxon>Embryophyta</taxon>
        <taxon>Tracheophyta</taxon>
        <taxon>Spermatophyta</taxon>
        <taxon>Magnoliopsida</taxon>
        <taxon>eudicotyledons</taxon>
        <taxon>Gunneridae</taxon>
        <taxon>Pentapetalae</taxon>
        <taxon>asterids</taxon>
        <taxon>lamiids</taxon>
        <taxon>Gentianales</taxon>
        <taxon>Rubiaceae</taxon>
        <taxon>Cinchonoideae</taxon>
        <taxon>Cinchoneae</taxon>
        <taxon>Cinchona</taxon>
    </lineage>
</organism>
<evidence type="ECO:0000313" key="2">
    <source>
        <dbReference type="EMBL" id="KAL3527666.1"/>
    </source>
</evidence>
<comment type="caution">
    <text evidence="1">The sequence shown here is derived from an EMBL/GenBank/DDBJ whole genome shotgun (WGS) entry which is preliminary data.</text>
</comment>
<evidence type="ECO:0000313" key="5">
    <source>
        <dbReference type="Proteomes" id="UP001630127"/>
    </source>
</evidence>
<accession>A0ABD3A7D4</accession>
<sequence length="129" mass="14761">MHDLVLDALGVPQIDSTLGGIMGDTTEFDSDQTNVEVEKFYKLIDDSQQELYPGCKNFSKLSFISHLVHIKCLGKLNNKTFDMFLDLLREAFLEAMVNLPKSYYEAEKLMKELGLGYEKYDCPNNCTLY</sequence>
<evidence type="ECO:0000313" key="1">
    <source>
        <dbReference type="EMBL" id="KAL3527654.1"/>
    </source>
</evidence>
<dbReference type="EMBL" id="JBJUIK010000005">
    <property type="protein sequence ID" value="KAL3527654.1"/>
    <property type="molecule type" value="Genomic_DNA"/>
</dbReference>
<evidence type="ECO:0000313" key="3">
    <source>
        <dbReference type="EMBL" id="KAL3527676.1"/>
    </source>
</evidence>
<reference evidence="1 5" key="1">
    <citation type="submission" date="2024-11" db="EMBL/GenBank/DDBJ databases">
        <title>A near-complete genome assembly of Cinchona calisaya.</title>
        <authorList>
            <person name="Lian D.C."/>
            <person name="Zhao X.W."/>
            <person name="Wei L."/>
        </authorList>
    </citation>
    <scope>NUCLEOTIDE SEQUENCE [LARGE SCALE GENOMIC DNA]</scope>
    <source>
        <tissue evidence="1">Nenye</tissue>
    </source>
</reference>
<keyword evidence="5" id="KW-1185">Reference proteome</keyword>
<dbReference type="PANTHER" id="PTHR10775:SF182">
    <property type="entry name" value="TRANSPOSON, EN_SPM-LIKE, TRANSPOSASE-ASSOCIATED DOMAIN PROTEIN-RELATED"/>
    <property type="match status" value="1"/>
</dbReference>
<gene>
    <name evidence="1" type="ORF">ACH5RR_012310</name>
    <name evidence="2" type="ORF">ACH5RR_012322</name>
    <name evidence="3" type="ORF">ACH5RR_012332</name>
    <name evidence="4" type="ORF">ACH5RR_012343</name>
</gene>
<name>A0ABD3A7D4_9GENT</name>
<dbReference type="AlphaFoldDB" id="A0ABD3A7D4"/>
<dbReference type="Proteomes" id="UP001630127">
    <property type="component" value="Unassembled WGS sequence"/>
</dbReference>
<proteinExistence type="predicted"/>
<dbReference type="EMBL" id="JBJUIK010000005">
    <property type="protein sequence ID" value="KAL3527666.1"/>
    <property type="molecule type" value="Genomic_DNA"/>
</dbReference>
<dbReference type="EMBL" id="JBJUIK010000005">
    <property type="protein sequence ID" value="KAL3527687.1"/>
    <property type="molecule type" value="Genomic_DNA"/>
</dbReference>